<evidence type="ECO:0000256" key="4">
    <source>
        <dbReference type="SAM" id="Phobius"/>
    </source>
</evidence>
<reference evidence="6" key="3">
    <citation type="submission" date="2025-09" db="UniProtKB">
        <authorList>
            <consortium name="Ensembl"/>
        </authorList>
    </citation>
    <scope>IDENTIFICATION</scope>
</reference>
<dbReference type="PROSITE" id="PS51257">
    <property type="entry name" value="PROKAR_LIPOPROTEIN"/>
    <property type="match status" value="1"/>
</dbReference>
<evidence type="ECO:0000313" key="7">
    <source>
        <dbReference type="Proteomes" id="UP000005207"/>
    </source>
</evidence>
<dbReference type="InterPro" id="IPR022778">
    <property type="entry name" value="CDKN3"/>
</dbReference>
<keyword evidence="4" id="KW-0472">Membrane</keyword>
<evidence type="ECO:0000256" key="3">
    <source>
        <dbReference type="ARBA" id="ARBA00022912"/>
    </source>
</evidence>
<evidence type="ECO:0000256" key="2">
    <source>
        <dbReference type="ARBA" id="ARBA00022801"/>
    </source>
</evidence>
<keyword evidence="4" id="KW-0812">Transmembrane</keyword>
<dbReference type="Ensembl" id="ENSONIT00000065684.1">
    <property type="protein sequence ID" value="ENSONIP00000056404.1"/>
    <property type="gene ID" value="ENSONIG00000019575.2"/>
</dbReference>
<protein>
    <recommendedName>
        <fullName evidence="1">protein-tyrosine-phosphatase</fullName>
        <ecNumber evidence="1">3.1.3.48</ecNumber>
    </recommendedName>
</protein>
<dbReference type="AlphaFoldDB" id="A0A669DBS9"/>
<dbReference type="Proteomes" id="UP000005207">
    <property type="component" value="Linkage group LG19"/>
</dbReference>
<feature type="domain" description="CDKN3" evidence="5">
    <location>
        <begin position="2"/>
        <end position="44"/>
    </location>
</feature>
<keyword evidence="7" id="KW-1185">Reference proteome</keyword>
<evidence type="ECO:0000313" key="6">
    <source>
        <dbReference type="Ensembl" id="ENSONIP00000056404.1"/>
    </source>
</evidence>
<keyword evidence="3" id="KW-0904">Protein phosphatase</keyword>
<reference evidence="6" key="2">
    <citation type="submission" date="2025-08" db="UniProtKB">
        <authorList>
            <consortium name="Ensembl"/>
        </authorList>
    </citation>
    <scope>IDENTIFICATION</scope>
</reference>
<evidence type="ECO:0000259" key="5">
    <source>
        <dbReference type="Pfam" id="PF05706"/>
    </source>
</evidence>
<accession>A0A669DBS9</accession>
<dbReference type="Pfam" id="PF05706">
    <property type="entry name" value="CDKN3"/>
    <property type="match status" value="1"/>
</dbReference>
<gene>
    <name evidence="6" type="primary">CDKN3</name>
    <name evidence="6" type="synonym">cdkn3</name>
</gene>
<dbReference type="GO" id="GO:0004725">
    <property type="term" value="F:protein tyrosine phosphatase activity"/>
    <property type="evidence" value="ECO:0007669"/>
    <property type="project" value="UniProtKB-EC"/>
</dbReference>
<dbReference type="EC" id="3.1.3.48" evidence="1"/>
<dbReference type="GeneTree" id="ENSGT00390000004717"/>
<keyword evidence="4" id="KW-1133">Transmembrane helix</keyword>
<name>A0A669DBS9_ORENI</name>
<organism evidence="6 7">
    <name type="scientific">Oreochromis niloticus</name>
    <name type="common">Nile tilapia</name>
    <name type="synonym">Tilapia nilotica</name>
    <dbReference type="NCBI Taxonomy" id="8128"/>
    <lineage>
        <taxon>Eukaryota</taxon>
        <taxon>Metazoa</taxon>
        <taxon>Chordata</taxon>
        <taxon>Craniata</taxon>
        <taxon>Vertebrata</taxon>
        <taxon>Euteleostomi</taxon>
        <taxon>Actinopterygii</taxon>
        <taxon>Neopterygii</taxon>
        <taxon>Teleostei</taxon>
        <taxon>Neoteleostei</taxon>
        <taxon>Acanthomorphata</taxon>
        <taxon>Ovalentaria</taxon>
        <taxon>Cichlomorphae</taxon>
        <taxon>Cichliformes</taxon>
        <taxon>Cichlidae</taxon>
        <taxon>African cichlids</taxon>
        <taxon>Pseudocrenilabrinae</taxon>
        <taxon>Oreochromini</taxon>
        <taxon>Oreochromis</taxon>
    </lineage>
</organism>
<proteinExistence type="predicted"/>
<keyword evidence="2" id="KW-0378">Hydrolase</keyword>
<feature type="transmembrane region" description="Helical" evidence="4">
    <location>
        <begin position="26"/>
        <end position="51"/>
    </location>
</feature>
<reference evidence="7" key="1">
    <citation type="submission" date="2012-01" db="EMBL/GenBank/DDBJ databases">
        <title>The Genome Sequence of Oreochromis niloticus (Nile Tilapia).</title>
        <authorList>
            <consortium name="Broad Institute Genome Assembly Team"/>
            <consortium name="Broad Institute Sequencing Platform"/>
            <person name="Di Palma F."/>
            <person name="Johnson J."/>
            <person name="Lander E.S."/>
            <person name="Lindblad-Toh K."/>
        </authorList>
    </citation>
    <scope>NUCLEOTIDE SEQUENCE [LARGE SCALE GENOMIC DNA]</scope>
</reference>
<evidence type="ECO:0000256" key="1">
    <source>
        <dbReference type="ARBA" id="ARBA00013064"/>
    </source>
</evidence>
<sequence length="107" mass="11774">MRTSEFDSSSDDEVGEEELTPLHISWLPLSIVGCPQFLGICALPVAACLLLQLSVTMTPNKAIEILRQHRGGGAIQTFAIHLILHLHHSLLCHCYSKQIVIRSVTSD</sequence>